<protein>
    <recommendedName>
        <fullName evidence="2">Toxin CcdB</fullName>
    </recommendedName>
    <alternativeName>
        <fullName evidence="7">Cytotoxic protein CcdB</fullName>
    </alternativeName>
    <alternativeName>
        <fullName evidence="6">Protein LetD</fullName>
    </alternativeName>
</protein>
<dbReference type="AlphaFoldDB" id="A0A1Q9ACR5"/>
<evidence type="ECO:0000256" key="2">
    <source>
        <dbReference type="ARBA" id="ARBA00015075"/>
    </source>
</evidence>
<organism evidence="8 9">
    <name type="scientific">Xaviernesmea rhizosphaerae</name>
    <dbReference type="NCBI Taxonomy" id="1672749"/>
    <lineage>
        <taxon>Bacteria</taxon>
        <taxon>Pseudomonadati</taxon>
        <taxon>Pseudomonadota</taxon>
        <taxon>Alphaproteobacteria</taxon>
        <taxon>Hyphomicrobiales</taxon>
        <taxon>Rhizobiaceae</taxon>
        <taxon>Rhizobium/Agrobacterium group</taxon>
        <taxon>Xaviernesmea</taxon>
    </lineage>
</organism>
<evidence type="ECO:0000256" key="7">
    <source>
        <dbReference type="ARBA" id="ARBA00033135"/>
    </source>
</evidence>
<evidence type="ECO:0000313" key="8">
    <source>
        <dbReference type="EMBL" id="OLP52688.1"/>
    </source>
</evidence>
<comment type="caution">
    <text evidence="8">The sequence shown here is derived from an EMBL/GenBank/DDBJ whole genome shotgun (WGS) entry which is preliminary data.</text>
</comment>
<accession>A0A1Q9ACR5</accession>
<keyword evidence="5" id="KW-0804">Transcription</keyword>
<dbReference type="GO" id="GO:0006276">
    <property type="term" value="P:plasmid maintenance"/>
    <property type="evidence" value="ECO:0007669"/>
    <property type="project" value="InterPro"/>
</dbReference>
<dbReference type="SUPFAM" id="SSF50118">
    <property type="entry name" value="Cell growth inhibitor/plasmid maintenance toxic component"/>
    <property type="match status" value="1"/>
</dbReference>
<evidence type="ECO:0000256" key="6">
    <source>
        <dbReference type="ARBA" id="ARBA00029628"/>
    </source>
</evidence>
<keyword evidence="3" id="KW-0678">Repressor</keyword>
<evidence type="ECO:0000256" key="4">
    <source>
        <dbReference type="ARBA" id="ARBA00023015"/>
    </source>
</evidence>
<evidence type="ECO:0000256" key="3">
    <source>
        <dbReference type="ARBA" id="ARBA00022491"/>
    </source>
</evidence>
<dbReference type="EMBL" id="MKIO01000047">
    <property type="protein sequence ID" value="OLP52688.1"/>
    <property type="molecule type" value="Genomic_DNA"/>
</dbReference>
<dbReference type="InterPro" id="IPR011067">
    <property type="entry name" value="Plasmid_toxin/cell-grow_inhib"/>
</dbReference>
<dbReference type="Pfam" id="PF01845">
    <property type="entry name" value="CcdB"/>
    <property type="match status" value="1"/>
</dbReference>
<gene>
    <name evidence="8" type="ORF">BJF92_14870</name>
</gene>
<dbReference type="Gene3D" id="2.30.30.110">
    <property type="match status" value="1"/>
</dbReference>
<evidence type="ECO:0000313" key="9">
    <source>
        <dbReference type="Proteomes" id="UP000186143"/>
    </source>
</evidence>
<evidence type="ECO:0000256" key="5">
    <source>
        <dbReference type="ARBA" id="ARBA00023163"/>
    </source>
</evidence>
<dbReference type="GO" id="GO:0008657">
    <property type="term" value="F:DNA topoisomerase type II (double strand cut, ATP-hydrolyzing) inhibitor activity"/>
    <property type="evidence" value="ECO:0007669"/>
    <property type="project" value="InterPro"/>
</dbReference>
<dbReference type="Proteomes" id="UP000186143">
    <property type="component" value="Unassembled WGS sequence"/>
</dbReference>
<name>A0A1Q9ACR5_9HYPH</name>
<comment type="similarity">
    <text evidence="1">Belongs to the CcdB toxin family.</text>
</comment>
<reference evidence="8 9" key="1">
    <citation type="submission" date="2016-09" db="EMBL/GenBank/DDBJ databases">
        <title>Rhizobium sp. nov., a novel species isolated from the rice rhizosphere.</title>
        <authorList>
            <person name="Zhao J."/>
            <person name="Zhang X."/>
        </authorList>
    </citation>
    <scope>NUCLEOTIDE SEQUENCE [LARGE SCALE GENOMIC DNA]</scope>
    <source>
        <strain evidence="8 9">MH17</strain>
    </source>
</reference>
<sequence length="99" mass="10661">MARFDVYQMKADGALVVDVQSSLLDGLDTRVVVPLLPLGALAYPIARLNPMITVDGTSYLMATQFIGTVPERAVSATIANLKQRGDDITAALDFLFQGF</sequence>
<evidence type="ECO:0000256" key="1">
    <source>
        <dbReference type="ARBA" id="ARBA00005230"/>
    </source>
</evidence>
<dbReference type="InterPro" id="IPR002712">
    <property type="entry name" value="CcdB"/>
</dbReference>
<proteinExistence type="inferred from homology"/>
<keyword evidence="4" id="KW-0805">Transcription regulation</keyword>
<dbReference type="RefSeq" id="WP_075637235.1">
    <property type="nucleotide sequence ID" value="NZ_MKIO01000047.1"/>
</dbReference>
<dbReference type="OrthoDB" id="9813510at2"/>